<dbReference type="Gene3D" id="3.40.50.410">
    <property type="entry name" value="von Willebrand factor, type A domain"/>
    <property type="match status" value="1"/>
</dbReference>
<sequence>MPTTLRRSLLAVLATAFLGAAPSMAMAGVNPPTVDDNLDPGSSIHVTKTVSTPVIPPRPDVVLVVDSTGSMGPAIANVQSQLSTIVSSVKAAQADAQFAVADYKDVSDGASVFTVRSDLTGDPAAAQAAINAISAGGGGDGPEAQLNALWQIGAGGNRISFRPGSSRVVVWFGDASGHDPSLGHTLADAVTSLQGVSAKVVAINVAGGDGLNATGQATAVTSATGGQFFPSVAAGNLSQAILEGLTNLPVTVTAETACDPGLSVSFSLSLPRTVQSGSDLVLEETISVAPDARQGSTLTCTTRFKLNGADAGDEFVQRVAIGVNDVTPPTVACGPGVNPSGRTPGGWQQAGFFQMVADDNLAGVSVAIRDDATGTSFGPYAPGTYFKLTQAPGRSGSTAVPFTGAVDWHFGFRGDATLVATDAAGNTASATCSVPPAQK</sequence>
<gene>
    <name evidence="6" type="ORF">N864_00885</name>
</gene>
<proteinExistence type="predicted"/>
<accession>W9GMH0</accession>
<evidence type="ECO:0000256" key="2">
    <source>
        <dbReference type="ARBA" id="ARBA00022525"/>
    </source>
</evidence>
<evidence type="ECO:0000259" key="5">
    <source>
        <dbReference type="PROSITE" id="PS50234"/>
    </source>
</evidence>
<dbReference type="PANTHER" id="PTHR47763">
    <property type="entry name" value="ALPHA-PROTEIN KINASE VWKA"/>
    <property type="match status" value="1"/>
</dbReference>
<dbReference type="SMART" id="SM00327">
    <property type="entry name" value="VWA"/>
    <property type="match status" value="1"/>
</dbReference>
<feature type="signal peptide" evidence="4">
    <location>
        <begin position="1"/>
        <end position="27"/>
    </location>
</feature>
<keyword evidence="7" id="KW-1185">Reference proteome</keyword>
<reference evidence="7" key="1">
    <citation type="submission" date="2013-08" db="EMBL/GenBank/DDBJ databases">
        <title>Intrasporangium oryzae NRRL B-24470.</title>
        <authorList>
            <person name="Liu H."/>
            <person name="Wang G."/>
        </authorList>
    </citation>
    <scope>NUCLEOTIDE SEQUENCE [LARGE SCALE GENOMIC DNA]</scope>
    <source>
        <strain evidence="7">Q5-1</strain>
    </source>
</reference>
<dbReference type="PROSITE" id="PS50234">
    <property type="entry name" value="VWFA"/>
    <property type="match status" value="1"/>
</dbReference>
<dbReference type="AlphaFoldDB" id="W9GMH0"/>
<dbReference type="InterPro" id="IPR052969">
    <property type="entry name" value="Thr-specific_kinase-like"/>
</dbReference>
<name>W9GMH0_9MICO</name>
<keyword evidence="3 4" id="KW-0732">Signal</keyword>
<dbReference type="InterPro" id="IPR002035">
    <property type="entry name" value="VWF_A"/>
</dbReference>
<evidence type="ECO:0000256" key="1">
    <source>
        <dbReference type="ARBA" id="ARBA00004613"/>
    </source>
</evidence>
<evidence type="ECO:0000256" key="4">
    <source>
        <dbReference type="SAM" id="SignalP"/>
    </source>
</evidence>
<feature type="chain" id="PRO_5004921184" evidence="4">
    <location>
        <begin position="28"/>
        <end position="439"/>
    </location>
</feature>
<dbReference type="SUPFAM" id="SSF53300">
    <property type="entry name" value="vWA-like"/>
    <property type="match status" value="1"/>
</dbReference>
<dbReference type="GO" id="GO:0004674">
    <property type="term" value="F:protein serine/threonine kinase activity"/>
    <property type="evidence" value="ECO:0007669"/>
    <property type="project" value="TreeGrafter"/>
</dbReference>
<dbReference type="RefSeq" id="WP_051518443.1">
    <property type="nucleotide sequence ID" value="NZ_AWQS01000072.1"/>
</dbReference>
<feature type="domain" description="VWFA" evidence="5">
    <location>
        <begin position="60"/>
        <end position="245"/>
    </location>
</feature>
<dbReference type="EMBL" id="AWQS01000072">
    <property type="protein sequence ID" value="EWT05993.1"/>
    <property type="molecule type" value="Genomic_DNA"/>
</dbReference>
<keyword evidence="2" id="KW-0964">Secreted</keyword>
<dbReference type="PATRIC" id="fig|584657.3.peg.2097"/>
<evidence type="ECO:0000313" key="6">
    <source>
        <dbReference type="EMBL" id="EWT05993.1"/>
    </source>
</evidence>
<evidence type="ECO:0000313" key="7">
    <source>
        <dbReference type="Proteomes" id="UP000019494"/>
    </source>
</evidence>
<organism evidence="6 7">
    <name type="scientific">Intrasporangium chromatireducens Q5-1</name>
    <dbReference type="NCBI Taxonomy" id="584657"/>
    <lineage>
        <taxon>Bacteria</taxon>
        <taxon>Bacillati</taxon>
        <taxon>Actinomycetota</taxon>
        <taxon>Actinomycetes</taxon>
        <taxon>Micrococcales</taxon>
        <taxon>Intrasporangiaceae</taxon>
        <taxon>Intrasporangium</taxon>
    </lineage>
</organism>
<comment type="caution">
    <text evidence="6">The sequence shown here is derived from an EMBL/GenBank/DDBJ whole genome shotgun (WGS) entry which is preliminary data.</text>
</comment>
<protein>
    <submittedName>
        <fullName evidence="6">Hyalin</fullName>
    </submittedName>
</protein>
<dbReference type="InterPro" id="IPR036465">
    <property type="entry name" value="vWFA_dom_sf"/>
</dbReference>
<evidence type="ECO:0000256" key="3">
    <source>
        <dbReference type="ARBA" id="ARBA00022729"/>
    </source>
</evidence>
<dbReference type="Proteomes" id="UP000019494">
    <property type="component" value="Unassembled WGS sequence"/>
</dbReference>
<dbReference type="Pfam" id="PF25106">
    <property type="entry name" value="VWA_4"/>
    <property type="match status" value="1"/>
</dbReference>
<dbReference type="InterPro" id="IPR056861">
    <property type="entry name" value="HMCN1-like_VWA"/>
</dbReference>
<dbReference type="GO" id="GO:0005737">
    <property type="term" value="C:cytoplasm"/>
    <property type="evidence" value="ECO:0007669"/>
    <property type="project" value="TreeGrafter"/>
</dbReference>
<comment type="subcellular location">
    <subcellularLocation>
        <location evidence="1">Secreted</location>
    </subcellularLocation>
</comment>
<dbReference type="PANTHER" id="PTHR47763:SF1">
    <property type="entry name" value="DUF659 DOMAIN-CONTAINING PROTEIN"/>
    <property type="match status" value="1"/>
</dbReference>
<dbReference type="OrthoDB" id="9808778at2"/>
<dbReference type="CDD" id="cd00198">
    <property type="entry name" value="vWFA"/>
    <property type="match status" value="1"/>
</dbReference>